<accession>A0ABQ4UW47</accession>
<protein>
    <submittedName>
        <fullName evidence="1">Uncharacterized protein</fullName>
    </submittedName>
</protein>
<keyword evidence="2" id="KW-1185">Reference proteome</keyword>
<comment type="caution">
    <text evidence="1">The sequence shown here is derived from an EMBL/GenBank/DDBJ whole genome shotgun (WGS) entry which is preliminary data.</text>
</comment>
<dbReference type="EMBL" id="BPRE01000008">
    <property type="protein sequence ID" value="GJE76235.1"/>
    <property type="molecule type" value="Genomic_DNA"/>
</dbReference>
<proteinExistence type="predicted"/>
<gene>
    <name evidence="1" type="ORF">BGCPKDLD_2827</name>
</gene>
<reference evidence="1" key="1">
    <citation type="journal article" date="2021" name="Front. Microbiol.">
        <title>Comprehensive Comparative Genomics and Phenotyping of Methylobacterium Species.</title>
        <authorList>
            <person name="Alessa O."/>
            <person name="Ogura Y."/>
            <person name="Fujitani Y."/>
            <person name="Takami H."/>
            <person name="Hayashi T."/>
            <person name="Sahin N."/>
            <person name="Tani A."/>
        </authorList>
    </citation>
    <scope>NUCLEOTIDE SEQUENCE</scope>
    <source>
        <strain evidence="1">DSM 14458</strain>
    </source>
</reference>
<dbReference type="Proteomes" id="UP001055093">
    <property type="component" value="Unassembled WGS sequence"/>
</dbReference>
<evidence type="ECO:0000313" key="1">
    <source>
        <dbReference type="EMBL" id="GJE76235.1"/>
    </source>
</evidence>
<name>A0ABQ4UW47_9HYPH</name>
<reference evidence="1" key="2">
    <citation type="submission" date="2021-08" db="EMBL/GenBank/DDBJ databases">
        <authorList>
            <person name="Tani A."/>
            <person name="Ola A."/>
            <person name="Ogura Y."/>
            <person name="Katsura K."/>
            <person name="Hayashi T."/>
        </authorList>
    </citation>
    <scope>NUCLEOTIDE SEQUENCE</scope>
    <source>
        <strain evidence="1">DSM 14458</strain>
    </source>
</reference>
<evidence type="ECO:0000313" key="2">
    <source>
        <dbReference type="Proteomes" id="UP001055093"/>
    </source>
</evidence>
<sequence>MMRRVFAALDEATATAQVRIRQAGIDIPPPTTDAFMAILQQAVFCILCRADPKTFEGGDKRIALAILRNGSNIARHHWGLETEPSL</sequence>
<organism evidence="1 2">
    <name type="scientific">Methylorubrum suomiense</name>
    <dbReference type="NCBI Taxonomy" id="144191"/>
    <lineage>
        <taxon>Bacteria</taxon>
        <taxon>Pseudomonadati</taxon>
        <taxon>Pseudomonadota</taxon>
        <taxon>Alphaproteobacteria</taxon>
        <taxon>Hyphomicrobiales</taxon>
        <taxon>Methylobacteriaceae</taxon>
        <taxon>Methylorubrum</taxon>
    </lineage>
</organism>